<dbReference type="Proteomes" id="UP000799772">
    <property type="component" value="Unassembled WGS sequence"/>
</dbReference>
<evidence type="ECO:0000313" key="3">
    <source>
        <dbReference type="Proteomes" id="UP000799772"/>
    </source>
</evidence>
<evidence type="ECO:0000313" key="2">
    <source>
        <dbReference type="EMBL" id="KAF2098269.1"/>
    </source>
</evidence>
<comment type="caution">
    <text evidence="2">The sequence shown here is derived from an EMBL/GenBank/DDBJ whole genome shotgun (WGS) entry which is preliminary data.</text>
</comment>
<proteinExistence type="predicted"/>
<evidence type="ECO:0000256" key="1">
    <source>
        <dbReference type="SAM" id="Phobius"/>
    </source>
</evidence>
<name>A0A9P4IFP7_9PEZI</name>
<protein>
    <submittedName>
        <fullName evidence="2">Uncharacterized protein</fullName>
    </submittedName>
</protein>
<keyword evidence="3" id="KW-1185">Reference proteome</keyword>
<gene>
    <name evidence="2" type="ORF">NA57DRAFT_57428</name>
</gene>
<reference evidence="2" key="1">
    <citation type="journal article" date="2020" name="Stud. Mycol.">
        <title>101 Dothideomycetes genomes: a test case for predicting lifestyles and emergence of pathogens.</title>
        <authorList>
            <person name="Haridas S."/>
            <person name="Albert R."/>
            <person name="Binder M."/>
            <person name="Bloem J."/>
            <person name="Labutti K."/>
            <person name="Salamov A."/>
            <person name="Andreopoulos B."/>
            <person name="Baker S."/>
            <person name="Barry K."/>
            <person name="Bills G."/>
            <person name="Bluhm B."/>
            <person name="Cannon C."/>
            <person name="Castanera R."/>
            <person name="Culley D."/>
            <person name="Daum C."/>
            <person name="Ezra D."/>
            <person name="Gonzalez J."/>
            <person name="Henrissat B."/>
            <person name="Kuo A."/>
            <person name="Liang C."/>
            <person name="Lipzen A."/>
            <person name="Lutzoni F."/>
            <person name="Magnuson J."/>
            <person name="Mondo S."/>
            <person name="Nolan M."/>
            <person name="Ohm R."/>
            <person name="Pangilinan J."/>
            <person name="Park H.-J."/>
            <person name="Ramirez L."/>
            <person name="Alfaro M."/>
            <person name="Sun H."/>
            <person name="Tritt A."/>
            <person name="Yoshinaga Y."/>
            <person name="Zwiers L.-H."/>
            <person name="Turgeon B."/>
            <person name="Goodwin S."/>
            <person name="Spatafora J."/>
            <person name="Crous P."/>
            <person name="Grigoriev I."/>
        </authorList>
    </citation>
    <scope>NUCLEOTIDE SEQUENCE</scope>
    <source>
        <strain evidence="2">CBS 133067</strain>
    </source>
</reference>
<keyword evidence="1" id="KW-0472">Membrane</keyword>
<keyword evidence="1" id="KW-1133">Transmembrane helix</keyword>
<keyword evidence="1" id="KW-0812">Transmembrane</keyword>
<accession>A0A9P4IFP7</accession>
<dbReference type="AlphaFoldDB" id="A0A9P4IFP7"/>
<dbReference type="EMBL" id="ML978127">
    <property type="protein sequence ID" value="KAF2098269.1"/>
    <property type="molecule type" value="Genomic_DNA"/>
</dbReference>
<organism evidence="2 3">
    <name type="scientific">Rhizodiscina lignyota</name>
    <dbReference type="NCBI Taxonomy" id="1504668"/>
    <lineage>
        <taxon>Eukaryota</taxon>
        <taxon>Fungi</taxon>
        <taxon>Dikarya</taxon>
        <taxon>Ascomycota</taxon>
        <taxon>Pezizomycotina</taxon>
        <taxon>Dothideomycetes</taxon>
        <taxon>Pleosporomycetidae</taxon>
        <taxon>Aulographales</taxon>
        <taxon>Rhizodiscinaceae</taxon>
        <taxon>Rhizodiscina</taxon>
    </lineage>
</organism>
<feature type="transmembrane region" description="Helical" evidence="1">
    <location>
        <begin position="132"/>
        <end position="155"/>
    </location>
</feature>
<sequence>MAKFEIFHKGRTLGNAIIMQQGRSKAGTGPNGPPSGCKQHCERELTCLAGYDRAPGWIREYAQIPHRAVPGGLKRRAVRSRVASSASIRDKGRGGTTAALNVTTAFRWNAQRHRKLFSGSRANPRHMYTAEIFWYGQAVVALALTAIVHSLSLSLSRLSDAPRRLIFSPPTSPSTEYRHNFAVAAHIHAAQVRKRLPNKSPSGSPFNHWNLS</sequence>